<accession>A0ACC1HXI1</accession>
<comment type="caution">
    <text evidence="1">The sequence shown here is derived from an EMBL/GenBank/DDBJ whole genome shotgun (WGS) entry which is preliminary data.</text>
</comment>
<dbReference type="EMBL" id="JANBPG010003560">
    <property type="protein sequence ID" value="KAJ1880329.1"/>
    <property type="molecule type" value="Genomic_DNA"/>
</dbReference>
<protein>
    <submittedName>
        <fullName evidence="1">Uncharacterized protein</fullName>
    </submittedName>
</protein>
<sequence length="91" mass="10187">MADHIDQIHEEEEEYDGKLVDGSKHGEYIVDQEDESLAQEVGYEAEEYGEFELAEVEGMEQQGDSTGQAEYASGSILVTTNEGDQMLDEHQ</sequence>
<dbReference type="Proteomes" id="UP001150581">
    <property type="component" value="Unassembled WGS sequence"/>
</dbReference>
<name>A0ACC1HXI1_9FUNG</name>
<organism evidence="1 2">
    <name type="scientific">Kickxella alabastrina</name>
    <dbReference type="NCBI Taxonomy" id="61397"/>
    <lineage>
        <taxon>Eukaryota</taxon>
        <taxon>Fungi</taxon>
        <taxon>Fungi incertae sedis</taxon>
        <taxon>Zoopagomycota</taxon>
        <taxon>Kickxellomycotina</taxon>
        <taxon>Kickxellomycetes</taxon>
        <taxon>Kickxellales</taxon>
        <taxon>Kickxellaceae</taxon>
        <taxon>Kickxella</taxon>
    </lineage>
</organism>
<feature type="non-terminal residue" evidence="1">
    <location>
        <position position="91"/>
    </location>
</feature>
<reference evidence="1" key="1">
    <citation type="submission" date="2022-07" db="EMBL/GenBank/DDBJ databases">
        <title>Phylogenomic reconstructions and comparative analyses of Kickxellomycotina fungi.</title>
        <authorList>
            <person name="Reynolds N.K."/>
            <person name="Stajich J.E."/>
            <person name="Barry K."/>
            <person name="Grigoriev I.V."/>
            <person name="Crous P."/>
            <person name="Smith M.E."/>
        </authorList>
    </citation>
    <scope>NUCLEOTIDE SEQUENCE</scope>
    <source>
        <strain evidence="1">Benny 63K</strain>
    </source>
</reference>
<gene>
    <name evidence="1" type="ORF">LPJ66_011521</name>
</gene>
<keyword evidence="2" id="KW-1185">Reference proteome</keyword>
<evidence type="ECO:0000313" key="2">
    <source>
        <dbReference type="Proteomes" id="UP001150581"/>
    </source>
</evidence>
<evidence type="ECO:0000313" key="1">
    <source>
        <dbReference type="EMBL" id="KAJ1880329.1"/>
    </source>
</evidence>
<proteinExistence type="predicted"/>